<evidence type="ECO:0000313" key="2">
    <source>
        <dbReference type="Proteomes" id="UP000006591"/>
    </source>
</evidence>
<name>A0A0E0HRH1_ORYNI</name>
<reference evidence="1" key="1">
    <citation type="submission" date="2015-04" db="UniProtKB">
        <authorList>
            <consortium name="EnsemblPlants"/>
        </authorList>
    </citation>
    <scope>IDENTIFICATION</scope>
    <source>
        <strain evidence="1">SL10</strain>
    </source>
</reference>
<evidence type="ECO:0000313" key="1">
    <source>
        <dbReference type="EnsemblPlants" id="ONIVA06G19280.2"/>
    </source>
</evidence>
<dbReference type="Gramene" id="ONIVA06G19280.2">
    <property type="protein sequence ID" value="ONIVA06G19280.2"/>
    <property type="gene ID" value="ONIVA06G19280"/>
</dbReference>
<sequence>MGGSGAQPQGRGWFAAAAAWGSRGNEGWEVEWRGRRKIVSNSTVKGNNQRDNSTPNLSV</sequence>
<dbReference type="Proteomes" id="UP000006591">
    <property type="component" value="Chromosome 6"/>
</dbReference>
<organism evidence="1">
    <name type="scientific">Oryza nivara</name>
    <name type="common">Indian wild rice</name>
    <name type="synonym">Oryza sativa f. spontanea</name>
    <dbReference type="NCBI Taxonomy" id="4536"/>
    <lineage>
        <taxon>Eukaryota</taxon>
        <taxon>Viridiplantae</taxon>
        <taxon>Streptophyta</taxon>
        <taxon>Embryophyta</taxon>
        <taxon>Tracheophyta</taxon>
        <taxon>Spermatophyta</taxon>
        <taxon>Magnoliopsida</taxon>
        <taxon>Liliopsida</taxon>
        <taxon>Poales</taxon>
        <taxon>Poaceae</taxon>
        <taxon>BOP clade</taxon>
        <taxon>Oryzoideae</taxon>
        <taxon>Oryzeae</taxon>
        <taxon>Oryzinae</taxon>
        <taxon>Oryza</taxon>
    </lineage>
</organism>
<dbReference type="AlphaFoldDB" id="A0A0E0HRH1"/>
<reference evidence="1" key="2">
    <citation type="submission" date="2018-04" db="EMBL/GenBank/DDBJ databases">
        <title>OnivRS2 (Oryza nivara Reference Sequence Version 2).</title>
        <authorList>
            <person name="Zhang J."/>
            <person name="Kudrna D."/>
            <person name="Lee S."/>
            <person name="Talag J."/>
            <person name="Rajasekar S."/>
            <person name="Welchert J."/>
            <person name="Hsing Y.-I."/>
            <person name="Wing R.A."/>
        </authorList>
    </citation>
    <scope>NUCLEOTIDE SEQUENCE [LARGE SCALE GENOMIC DNA]</scope>
    <source>
        <strain evidence="1">SL10</strain>
    </source>
</reference>
<accession>A0A0E0HRH1</accession>
<keyword evidence="2" id="KW-1185">Reference proteome</keyword>
<dbReference type="HOGENOM" id="CLU_2964930_0_0_1"/>
<protein>
    <submittedName>
        <fullName evidence="1">Uncharacterized protein</fullName>
    </submittedName>
</protein>
<dbReference type="EnsemblPlants" id="ONIVA06G19280.2">
    <property type="protein sequence ID" value="ONIVA06G19280.2"/>
    <property type="gene ID" value="ONIVA06G19280"/>
</dbReference>
<proteinExistence type="predicted"/>